<evidence type="ECO:0000259" key="2">
    <source>
        <dbReference type="PROSITE" id="PS50887"/>
    </source>
</evidence>
<dbReference type="InterPro" id="IPR050469">
    <property type="entry name" value="Diguanylate_Cyclase"/>
</dbReference>
<keyword evidence="4" id="KW-1185">Reference proteome</keyword>
<dbReference type="NCBIfam" id="TIGR00254">
    <property type="entry name" value="GGDEF"/>
    <property type="match status" value="1"/>
</dbReference>
<dbReference type="SUPFAM" id="SSF55781">
    <property type="entry name" value="GAF domain-like"/>
    <property type="match status" value="1"/>
</dbReference>
<name>A0A1I0YY67_9CLOT</name>
<dbReference type="Gene3D" id="3.30.70.270">
    <property type="match status" value="1"/>
</dbReference>
<dbReference type="GO" id="GO:1902201">
    <property type="term" value="P:negative regulation of bacterial-type flagellum-dependent cell motility"/>
    <property type="evidence" value="ECO:0007669"/>
    <property type="project" value="TreeGrafter"/>
</dbReference>
<organism evidence="3 4">
    <name type="scientific">Clostridium frigidicarnis</name>
    <dbReference type="NCBI Taxonomy" id="84698"/>
    <lineage>
        <taxon>Bacteria</taxon>
        <taxon>Bacillati</taxon>
        <taxon>Bacillota</taxon>
        <taxon>Clostridia</taxon>
        <taxon>Eubacteriales</taxon>
        <taxon>Clostridiaceae</taxon>
        <taxon>Clostridium</taxon>
    </lineage>
</organism>
<dbReference type="Pfam" id="PF00990">
    <property type="entry name" value="GGDEF"/>
    <property type="match status" value="1"/>
</dbReference>
<dbReference type="SMART" id="SM00267">
    <property type="entry name" value="GGDEF"/>
    <property type="match status" value="1"/>
</dbReference>
<evidence type="ECO:0000256" key="1">
    <source>
        <dbReference type="SAM" id="Coils"/>
    </source>
</evidence>
<dbReference type="SUPFAM" id="SSF55073">
    <property type="entry name" value="Nucleotide cyclase"/>
    <property type="match status" value="1"/>
</dbReference>
<dbReference type="GO" id="GO:0052621">
    <property type="term" value="F:diguanylate cyclase activity"/>
    <property type="evidence" value="ECO:0007669"/>
    <property type="project" value="TreeGrafter"/>
</dbReference>
<dbReference type="InterPro" id="IPR029016">
    <property type="entry name" value="GAF-like_dom_sf"/>
</dbReference>
<dbReference type="PANTHER" id="PTHR45138:SF9">
    <property type="entry name" value="DIGUANYLATE CYCLASE DGCM-RELATED"/>
    <property type="match status" value="1"/>
</dbReference>
<dbReference type="CDD" id="cd01949">
    <property type="entry name" value="GGDEF"/>
    <property type="match status" value="1"/>
</dbReference>
<dbReference type="RefSeq" id="WP_090041403.1">
    <property type="nucleotide sequence ID" value="NZ_FOKI01000016.1"/>
</dbReference>
<dbReference type="SMART" id="SM00065">
    <property type="entry name" value="GAF"/>
    <property type="match status" value="1"/>
</dbReference>
<feature type="coiled-coil region" evidence="1">
    <location>
        <begin position="12"/>
        <end position="46"/>
    </location>
</feature>
<dbReference type="InterPro" id="IPR029787">
    <property type="entry name" value="Nucleotide_cyclase"/>
</dbReference>
<evidence type="ECO:0000313" key="3">
    <source>
        <dbReference type="EMBL" id="SFB18221.1"/>
    </source>
</evidence>
<reference evidence="3 4" key="1">
    <citation type="submission" date="2016-10" db="EMBL/GenBank/DDBJ databases">
        <authorList>
            <person name="de Groot N.N."/>
        </authorList>
    </citation>
    <scope>NUCLEOTIDE SEQUENCE [LARGE SCALE GENOMIC DNA]</scope>
    <source>
        <strain evidence="3 4">DSM 12271</strain>
    </source>
</reference>
<dbReference type="PROSITE" id="PS50887">
    <property type="entry name" value="GGDEF"/>
    <property type="match status" value="1"/>
</dbReference>
<proteinExistence type="predicted"/>
<dbReference type="STRING" id="84698.SAMN04488528_101617"/>
<dbReference type="GO" id="GO:0005886">
    <property type="term" value="C:plasma membrane"/>
    <property type="evidence" value="ECO:0007669"/>
    <property type="project" value="TreeGrafter"/>
</dbReference>
<dbReference type="OrthoDB" id="9805474at2"/>
<dbReference type="Proteomes" id="UP000198619">
    <property type="component" value="Unassembled WGS sequence"/>
</dbReference>
<gene>
    <name evidence="3" type="ORF">SAMN04488528_101617</name>
</gene>
<dbReference type="Pfam" id="PF01590">
    <property type="entry name" value="GAF"/>
    <property type="match status" value="1"/>
</dbReference>
<accession>A0A1I0YY67</accession>
<dbReference type="Gene3D" id="3.30.450.40">
    <property type="match status" value="1"/>
</dbReference>
<dbReference type="InterPro" id="IPR043128">
    <property type="entry name" value="Rev_trsase/Diguanyl_cyclase"/>
</dbReference>
<dbReference type="InterPro" id="IPR003018">
    <property type="entry name" value="GAF"/>
</dbReference>
<feature type="domain" description="GGDEF" evidence="2">
    <location>
        <begin position="227"/>
        <end position="362"/>
    </location>
</feature>
<dbReference type="AlphaFoldDB" id="A0A1I0YY67"/>
<dbReference type="InterPro" id="IPR000160">
    <property type="entry name" value="GGDEF_dom"/>
</dbReference>
<dbReference type="EMBL" id="FOKI01000016">
    <property type="protein sequence ID" value="SFB18221.1"/>
    <property type="molecule type" value="Genomic_DNA"/>
</dbReference>
<dbReference type="PANTHER" id="PTHR45138">
    <property type="entry name" value="REGULATORY COMPONENTS OF SENSORY TRANSDUCTION SYSTEM"/>
    <property type="match status" value="1"/>
</dbReference>
<sequence length="364" mass="42829">MQEYRVMYEKLLEEFETYQNFAENQIQILNEKNIELEKNLDALVNIVEISKYINSHISDDNLIPMINDMIIGILGVTYSSIYLLEDRCSGFEIKATNLPENEVVYREEHYLTKINKENPFVLNSRESIFGDHTSQEVREIHSLIGVPIRLRSKVTGYIMIEHTLWNYFSYEHITFITSIANQIAIAIENNALYKRIQESLKRDSLLNIYNRKYFKEFVKNKIEIGIQKFALVMMDFDDFKVFNDNYGHLYGDEILVRTMDILREELQIEDLMARYGGDEIVLYLKMENENEADIKNRVNDIREKIYKNKIEFNGIEKNTTATFGIAYYPEDGECLTTILNKADECLYKAKALGRNRVITTRDKI</sequence>
<evidence type="ECO:0000313" key="4">
    <source>
        <dbReference type="Proteomes" id="UP000198619"/>
    </source>
</evidence>
<keyword evidence="1" id="KW-0175">Coiled coil</keyword>
<protein>
    <submittedName>
        <fullName evidence="3">Diguanylate cyclase (GGDEF) domain-containing protein</fullName>
    </submittedName>
</protein>
<dbReference type="GO" id="GO:0043709">
    <property type="term" value="P:cell adhesion involved in single-species biofilm formation"/>
    <property type="evidence" value="ECO:0007669"/>
    <property type="project" value="TreeGrafter"/>
</dbReference>